<comment type="caution">
    <text evidence="10">The sequence shown here is derived from an EMBL/GenBank/DDBJ whole genome shotgun (WGS) entry which is preliminary data.</text>
</comment>
<dbReference type="InterPro" id="IPR005829">
    <property type="entry name" value="Sugar_transporter_CS"/>
</dbReference>
<evidence type="ECO:0000256" key="7">
    <source>
        <dbReference type="RuleBase" id="RU003346"/>
    </source>
</evidence>
<dbReference type="EMBL" id="JAVDVQ010000007">
    <property type="protein sequence ID" value="MDR7082717.1"/>
    <property type="molecule type" value="Genomic_DNA"/>
</dbReference>
<feature type="transmembrane region" description="Helical" evidence="8">
    <location>
        <begin position="334"/>
        <end position="355"/>
    </location>
</feature>
<feature type="transmembrane region" description="Helical" evidence="8">
    <location>
        <begin position="93"/>
        <end position="112"/>
    </location>
</feature>
<evidence type="ECO:0000313" key="11">
    <source>
        <dbReference type="Proteomes" id="UP001252243"/>
    </source>
</evidence>
<gene>
    <name evidence="10" type="ORF">J2X01_002007</name>
</gene>
<feature type="transmembrane region" description="Helical" evidence="8">
    <location>
        <begin position="118"/>
        <end position="140"/>
    </location>
</feature>
<dbReference type="Gene3D" id="1.20.1250.20">
    <property type="entry name" value="MFS general substrate transporter like domains"/>
    <property type="match status" value="1"/>
</dbReference>
<organism evidence="10 11">
    <name type="scientific">Arthrobacter ginsengisoli</name>
    <dbReference type="NCBI Taxonomy" id="1356565"/>
    <lineage>
        <taxon>Bacteria</taxon>
        <taxon>Bacillati</taxon>
        <taxon>Actinomycetota</taxon>
        <taxon>Actinomycetes</taxon>
        <taxon>Micrococcales</taxon>
        <taxon>Micrococcaceae</taxon>
        <taxon>Arthrobacter</taxon>
    </lineage>
</organism>
<reference evidence="10 11" key="1">
    <citation type="submission" date="2023-07" db="EMBL/GenBank/DDBJ databases">
        <title>Sorghum-associated microbial communities from plants grown in Nebraska, USA.</title>
        <authorList>
            <person name="Schachtman D."/>
        </authorList>
    </citation>
    <scope>NUCLEOTIDE SEQUENCE [LARGE SCALE GENOMIC DNA]</scope>
    <source>
        <strain evidence="10 11">BE167</strain>
    </source>
</reference>
<comment type="subcellular location">
    <subcellularLocation>
        <location evidence="1">Cell membrane</location>
        <topology evidence="1">Multi-pass membrane protein</topology>
    </subcellularLocation>
</comment>
<keyword evidence="6 8" id="KW-0472">Membrane</keyword>
<evidence type="ECO:0000256" key="5">
    <source>
        <dbReference type="ARBA" id="ARBA00022989"/>
    </source>
</evidence>
<evidence type="ECO:0000256" key="4">
    <source>
        <dbReference type="ARBA" id="ARBA00022692"/>
    </source>
</evidence>
<accession>A0ABU1UBY8</accession>
<keyword evidence="3 7" id="KW-0813">Transport</keyword>
<protein>
    <submittedName>
        <fullName evidence="10">Major inositol transporter-like SP family MFS transporter</fullName>
    </submittedName>
</protein>
<dbReference type="PROSITE" id="PS50850">
    <property type="entry name" value="MFS"/>
    <property type="match status" value="1"/>
</dbReference>
<feature type="transmembrane region" description="Helical" evidence="8">
    <location>
        <begin position="400"/>
        <end position="426"/>
    </location>
</feature>
<dbReference type="Pfam" id="PF00083">
    <property type="entry name" value="Sugar_tr"/>
    <property type="match status" value="1"/>
</dbReference>
<keyword evidence="5 8" id="KW-1133">Transmembrane helix</keyword>
<dbReference type="RefSeq" id="WP_310056391.1">
    <property type="nucleotide sequence ID" value="NZ_JAVDVQ010000007.1"/>
</dbReference>
<comment type="similarity">
    <text evidence="2 7">Belongs to the major facilitator superfamily. Sugar transporter (TC 2.A.1.1) family.</text>
</comment>
<dbReference type="PANTHER" id="PTHR48020:SF12">
    <property type="entry name" value="PROTON MYO-INOSITOL COTRANSPORTER"/>
    <property type="match status" value="1"/>
</dbReference>
<evidence type="ECO:0000256" key="6">
    <source>
        <dbReference type="ARBA" id="ARBA00023136"/>
    </source>
</evidence>
<proteinExistence type="inferred from homology"/>
<keyword evidence="11" id="KW-1185">Reference proteome</keyword>
<feature type="domain" description="Major facilitator superfamily (MFS) profile" evidence="9">
    <location>
        <begin position="26"/>
        <end position="454"/>
    </location>
</feature>
<feature type="transmembrane region" description="Helical" evidence="8">
    <location>
        <begin position="152"/>
        <end position="173"/>
    </location>
</feature>
<dbReference type="InterPro" id="IPR050814">
    <property type="entry name" value="Myo-inositol_Transporter"/>
</dbReference>
<dbReference type="PROSITE" id="PS00217">
    <property type="entry name" value="SUGAR_TRANSPORT_2"/>
    <property type="match status" value="1"/>
</dbReference>
<feature type="transmembrane region" description="Helical" evidence="8">
    <location>
        <begin position="432"/>
        <end position="450"/>
    </location>
</feature>
<dbReference type="PANTHER" id="PTHR48020">
    <property type="entry name" value="PROTON MYO-INOSITOL COTRANSPORTER"/>
    <property type="match status" value="1"/>
</dbReference>
<sequence>MSLHTTRPTAQRNKPGSKHRGYLTRLTVISTLGGLLFGYDTGVISGALLYMQGSLSMSPVEEATVVSALLFPGAAVGALSGGRLADTLGRRGTLLVCAVLFLVGALGCAIAPTVGFMVVARVILGLGVGAAAVTCPLYLAEMAPAQLRGRMVTINELMIVTGQMLAFAINALLDSLIQDPEVWRIMLGVASIPAIALLIGMLILPESPRWFAIRERFADSRRILELSRSPEEADFEYKEIVASAKTAKSERSHALRDLKNNPWMRRLLWIGIGLAVVQQATGINTVNYYAPTILERSGLGVSASLTATVAVGVTSVLMTILGIYLLGFIGRRRMLVIGFSGVVASQSILAVVFMLPQSDLVSYSILAAMMLFVAFVQCFIGTCVWLLLSEIFPMAIRGFAMGIAVFALWTVNAAISFLFPILVVALGSTGTFTVFVVVNVASLVFVSRFVPETMGQSLEELEVHFRTGSLPVIVPPTAPGEKAAAQ</sequence>
<dbReference type="InterPro" id="IPR005828">
    <property type="entry name" value="MFS_sugar_transport-like"/>
</dbReference>
<dbReference type="Proteomes" id="UP001252243">
    <property type="component" value="Unassembled WGS sequence"/>
</dbReference>
<dbReference type="InterPro" id="IPR020846">
    <property type="entry name" value="MFS_dom"/>
</dbReference>
<evidence type="ECO:0000256" key="3">
    <source>
        <dbReference type="ARBA" id="ARBA00022448"/>
    </source>
</evidence>
<dbReference type="InterPro" id="IPR036259">
    <property type="entry name" value="MFS_trans_sf"/>
</dbReference>
<feature type="transmembrane region" description="Helical" evidence="8">
    <location>
        <begin position="185"/>
        <end position="204"/>
    </location>
</feature>
<feature type="transmembrane region" description="Helical" evidence="8">
    <location>
        <begin position="22"/>
        <end position="51"/>
    </location>
</feature>
<feature type="transmembrane region" description="Helical" evidence="8">
    <location>
        <begin position="302"/>
        <end position="327"/>
    </location>
</feature>
<evidence type="ECO:0000256" key="8">
    <source>
        <dbReference type="SAM" id="Phobius"/>
    </source>
</evidence>
<dbReference type="InterPro" id="IPR003663">
    <property type="entry name" value="Sugar/inositol_transpt"/>
</dbReference>
<name>A0ABU1UBY8_9MICC</name>
<evidence type="ECO:0000259" key="9">
    <source>
        <dbReference type="PROSITE" id="PS50850"/>
    </source>
</evidence>
<keyword evidence="4 8" id="KW-0812">Transmembrane</keyword>
<dbReference type="NCBIfam" id="TIGR00879">
    <property type="entry name" value="SP"/>
    <property type="match status" value="1"/>
</dbReference>
<feature type="transmembrane region" description="Helical" evidence="8">
    <location>
        <begin position="361"/>
        <end position="388"/>
    </location>
</feature>
<feature type="transmembrane region" description="Helical" evidence="8">
    <location>
        <begin position="63"/>
        <end position="81"/>
    </location>
</feature>
<dbReference type="PRINTS" id="PR00171">
    <property type="entry name" value="SUGRTRNSPORT"/>
</dbReference>
<evidence type="ECO:0000256" key="1">
    <source>
        <dbReference type="ARBA" id="ARBA00004651"/>
    </source>
</evidence>
<evidence type="ECO:0000313" key="10">
    <source>
        <dbReference type="EMBL" id="MDR7082717.1"/>
    </source>
</evidence>
<evidence type="ECO:0000256" key="2">
    <source>
        <dbReference type="ARBA" id="ARBA00010992"/>
    </source>
</evidence>
<feature type="transmembrane region" description="Helical" evidence="8">
    <location>
        <begin position="267"/>
        <end position="290"/>
    </location>
</feature>
<dbReference type="SUPFAM" id="SSF103473">
    <property type="entry name" value="MFS general substrate transporter"/>
    <property type="match status" value="1"/>
</dbReference>